<dbReference type="AlphaFoldDB" id="A0A1E3T0U4"/>
<dbReference type="InterPro" id="IPR036412">
    <property type="entry name" value="HAD-like_sf"/>
</dbReference>
<dbReference type="EMBL" id="MIHC01000010">
    <property type="protein sequence ID" value="ODR07971.1"/>
    <property type="molecule type" value="Genomic_DNA"/>
</dbReference>
<dbReference type="SFLD" id="SFLDG01129">
    <property type="entry name" value="C1.5:_HAD__Beta-PGM__Phosphata"/>
    <property type="match status" value="1"/>
</dbReference>
<reference evidence="2" key="1">
    <citation type="submission" date="2016-09" db="EMBL/GenBank/DDBJ databases">
        <authorList>
            <person name="Greninger A.L."/>
            <person name="Jerome K.R."/>
            <person name="Mcnair B."/>
            <person name="Wallis C."/>
            <person name="Fang F."/>
        </authorList>
    </citation>
    <scope>NUCLEOTIDE SEQUENCE [LARGE SCALE GENOMIC DNA]</scope>
    <source>
        <strain evidence="2">BC1_M4</strain>
    </source>
</reference>
<comment type="caution">
    <text evidence="1">The sequence shown here is derived from an EMBL/GenBank/DDBJ whole genome shotgun (WGS) entry which is preliminary data.</text>
</comment>
<dbReference type="GO" id="GO:0006281">
    <property type="term" value="P:DNA repair"/>
    <property type="evidence" value="ECO:0007669"/>
    <property type="project" value="TreeGrafter"/>
</dbReference>
<dbReference type="STRING" id="243061.AWC25_07800"/>
<dbReference type="SFLD" id="SFLDS00003">
    <property type="entry name" value="Haloacid_Dehalogenase"/>
    <property type="match status" value="1"/>
</dbReference>
<accession>A0A1E3T0U4</accession>
<organism evidence="1 2">
    <name type="scientific">Mycobacterium sherrisii</name>
    <dbReference type="NCBI Taxonomy" id="243061"/>
    <lineage>
        <taxon>Bacteria</taxon>
        <taxon>Bacillati</taxon>
        <taxon>Actinomycetota</taxon>
        <taxon>Actinomycetes</taxon>
        <taxon>Mycobacteriales</taxon>
        <taxon>Mycobacteriaceae</taxon>
        <taxon>Mycobacterium</taxon>
        <taxon>Mycobacterium simiae complex</taxon>
    </lineage>
</organism>
<dbReference type="Gene3D" id="3.40.50.1000">
    <property type="entry name" value="HAD superfamily/HAD-like"/>
    <property type="match status" value="1"/>
</dbReference>
<dbReference type="InterPro" id="IPR050155">
    <property type="entry name" value="HAD-like_hydrolase_sf"/>
</dbReference>
<dbReference type="GO" id="GO:0005829">
    <property type="term" value="C:cytosol"/>
    <property type="evidence" value="ECO:0007669"/>
    <property type="project" value="TreeGrafter"/>
</dbReference>
<evidence type="ECO:0000313" key="1">
    <source>
        <dbReference type="EMBL" id="ODR07971.1"/>
    </source>
</evidence>
<dbReference type="GO" id="GO:0008967">
    <property type="term" value="F:phosphoglycolate phosphatase activity"/>
    <property type="evidence" value="ECO:0007669"/>
    <property type="project" value="TreeGrafter"/>
</dbReference>
<evidence type="ECO:0000313" key="2">
    <source>
        <dbReference type="Proteomes" id="UP000094224"/>
    </source>
</evidence>
<dbReference type="SUPFAM" id="SSF56784">
    <property type="entry name" value="HAD-like"/>
    <property type="match status" value="1"/>
</dbReference>
<dbReference type="Proteomes" id="UP000094224">
    <property type="component" value="Unassembled WGS sequence"/>
</dbReference>
<dbReference type="OrthoDB" id="5504491at2"/>
<dbReference type="PANTHER" id="PTHR43434:SF19">
    <property type="entry name" value="PHOSPHONOACETALDEHYDE HYDROLASE"/>
    <property type="match status" value="1"/>
</dbReference>
<proteinExistence type="predicted"/>
<dbReference type="PANTHER" id="PTHR43434">
    <property type="entry name" value="PHOSPHOGLYCOLATE PHOSPHATASE"/>
    <property type="match status" value="1"/>
</dbReference>
<name>A0A1E3T0U4_9MYCO</name>
<sequence length="231" mass="24559">MTEQRIGMVALDIAGTSIDEGGAVYVALRKAVESHTGKPIGDDQFDRWKGTGKRDAIIGLLGEATVDEVDAVESRFTDSLLDAYRSVPPVPLPGIVDAFALLHEQKIKIVLQTGYSREIAGPLLDQVGWRIGRDIDAVITSDQVPISRPAPYLIFRAMEAVGVQSVAEVLVAGDTPNDLRAGTNAGARYVAGVLTGAHDAASLRSAPHTHILASAATIPEVLKLREVATQF</sequence>
<dbReference type="Pfam" id="PF00702">
    <property type="entry name" value="Hydrolase"/>
    <property type="match status" value="1"/>
</dbReference>
<keyword evidence="2" id="KW-1185">Reference proteome</keyword>
<keyword evidence="1" id="KW-0378">Hydrolase</keyword>
<gene>
    <name evidence="1" type="ORF">BHQ21_07890</name>
</gene>
<dbReference type="InterPro" id="IPR023214">
    <property type="entry name" value="HAD_sf"/>
</dbReference>
<dbReference type="InterPro" id="IPR022468">
    <property type="entry name" value="PhnX-like"/>
</dbReference>
<dbReference type="NCBIfam" id="TIGR03351">
    <property type="entry name" value="PhnX-like"/>
    <property type="match status" value="1"/>
</dbReference>
<protein>
    <submittedName>
        <fullName evidence="1">HAD family hydrolase</fullName>
    </submittedName>
</protein>